<dbReference type="InterPro" id="IPR006073">
    <property type="entry name" value="GTP-bd"/>
</dbReference>
<organism evidence="2 3">
    <name type="scientific">Dolosigranulum pigrum</name>
    <dbReference type="NCBI Taxonomy" id="29394"/>
    <lineage>
        <taxon>Bacteria</taxon>
        <taxon>Bacillati</taxon>
        <taxon>Bacillota</taxon>
        <taxon>Bacilli</taxon>
        <taxon>Lactobacillales</taxon>
        <taxon>Carnobacteriaceae</taxon>
        <taxon>Dolosigranulum</taxon>
    </lineage>
</organism>
<gene>
    <name evidence="2" type="ORF">BWX42_04125</name>
</gene>
<evidence type="ECO:0000259" key="1">
    <source>
        <dbReference type="Pfam" id="PF01926"/>
    </source>
</evidence>
<protein>
    <submittedName>
        <fullName evidence="2">GTP-binding protein</fullName>
    </submittedName>
</protein>
<dbReference type="SUPFAM" id="SSF52540">
    <property type="entry name" value="P-loop containing nucleoside triphosphate hydrolases"/>
    <property type="match status" value="1"/>
</dbReference>
<reference evidence="2 3" key="1">
    <citation type="submission" date="2017-01" db="EMBL/GenBank/DDBJ databases">
        <title>Complete Genome Sequence of Dolosigranulum pigrum isolated from a Patient with interstitial lung disease.</title>
        <authorList>
            <person name="Mukhopadhyay R."/>
            <person name="Joaquin J."/>
            <person name="Hogue R."/>
            <person name="Fitzgerald S."/>
            <person name="Jospin G."/>
            <person name="Eisen J.A."/>
            <person name="Chaturvedi V."/>
        </authorList>
    </citation>
    <scope>NUCLEOTIDE SEQUENCE [LARGE SCALE GENOMIC DNA]</scope>
    <source>
        <strain evidence="2 3">15S00348</strain>
    </source>
</reference>
<dbReference type="Proteomes" id="UP000190409">
    <property type="component" value="Unassembled WGS sequence"/>
</dbReference>
<sequence length="405" mass="45041">MKQYSAPFDVVDDILKKTQQEIENMPPINILVVGKTGVGKSTLINHLFRDNLAETGVGKPVTQHLRKITKQYMPLNLYDTRGLEMDARVQAAIQTEIFELIDEHQGTEEAIQFVYYCVNAFSNRIEELEIKFINKLAKKTPVILVLTQSIQGRTDYFQASLETLNLHVAAIQQVMAKPFVINDEVTVESFGLKELLDKSFELVPTDHYHTLNNIQIVDLKRKVAAARKWTTGYITSTFGIGFVPIPFADASLLVPMQVTMLAHITAIFGIAVDQSTLVSLIGAVGGTSSATFLGRTIVSNAFKFMPGVGTIVGGLISGATASTITSALGFSYIEVLTLLVKQEKVGTLNIRALQKMMVKQFKKQLNRRKDAINTDEVVLEKSKMKNIFTQATRILRQSLNKREQS</sequence>
<dbReference type="Gene3D" id="3.40.50.300">
    <property type="entry name" value="P-loop containing nucleotide triphosphate hydrolases"/>
    <property type="match status" value="1"/>
</dbReference>
<comment type="caution">
    <text evidence="2">The sequence shown here is derived from an EMBL/GenBank/DDBJ whole genome shotgun (WGS) entry which is preliminary data.</text>
</comment>
<dbReference type="CDD" id="cd00882">
    <property type="entry name" value="Ras_like_GTPase"/>
    <property type="match status" value="1"/>
</dbReference>
<evidence type="ECO:0000313" key="2">
    <source>
        <dbReference type="EMBL" id="OOL81045.1"/>
    </source>
</evidence>
<accession>A0A1S8KNI2</accession>
<dbReference type="EMBL" id="MUYF01000003">
    <property type="protein sequence ID" value="OOL81045.1"/>
    <property type="molecule type" value="Genomic_DNA"/>
</dbReference>
<feature type="domain" description="G" evidence="1">
    <location>
        <begin position="30"/>
        <end position="147"/>
    </location>
</feature>
<name>A0A1S8KNI2_9LACT</name>
<dbReference type="Pfam" id="PF01926">
    <property type="entry name" value="MMR_HSR1"/>
    <property type="match status" value="1"/>
</dbReference>
<proteinExistence type="predicted"/>
<dbReference type="AlphaFoldDB" id="A0A1S8KNI2"/>
<evidence type="ECO:0000313" key="3">
    <source>
        <dbReference type="Proteomes" id="UP000190409"/>
    </source>
</evidence>
<dbReference type="GO" id="GO:0005525">
    <property type="term" value="F:GTP binding"/>
    <property type="evidence" value="ECO:0007669"/>
    <property type="project" value="InterPro"/>
</dbReference>
<dbReference type="InterPro" id="IPR027417">
    <property type="entry name" value="P-loop_NTPase"/>
</dbReference>